<keyword evidence="4" id="KW-1185">Reference proteome</keyword>
<dbReference type="OrthoDB" id="5295111at2"/>
<dbReference type="GO" id="GO:0000160">
    <property type="term" value="P:phosphorelay signal transduction system"/>
    <property type="evidence" value="ECO:0007669"/>
    <property type="project" value="InterPro"/>
</dbReference>
<keyword evidence="1" id="KW-0597">Phosphoprotein</keyword>
<dbReference type="PROSITE" id="PS50894">
    <property type="entry name" value="HPT"/>
    <property type="match status" value="1"/>
</dbReference>
<evidence type="ECO:0000256" key="1">
    <source>
        <dbReference type="PROSITE-ProRule" id="PRU00110"/>
    </source>
</evidence>
<dbReference type="InterPro" id="IPR036641">
    <property type="entry name" value="HPT_dom_sf"/>
</dbReference>
<organism evidence="3 4">
    <name type="scientific">Silvanigrella paludirubra</name>
    <dbReference type="NCBI Taxonomy" id="2499159"/>
    <lineage>
        <taxon>Bacteria</taxon>
        <taxon>Pseudomonadati</taxon>
        <taxon>Bdellovibrionota</taxon>
        <taxon>Oligoflexia</taxon>
        <taxon>Silvanigrellales</taxon>
        <taxon>Silvanigrellaceae</taxon>
        <taxon>Silvanigrella</taxon>
    </lineage>
</organism>
<dbReference type="Gene3D" id="1.20.120.160">
    <property type="entry name" value="HPT domain"/>
    <property type="match status" value="1"/>
</dbReference>
<proteinExistence type="predicted"/>
<dbReference type="Proteomes" id="UP000437748">
    <property type="component" value="Unassembled WGS sequence"/>
</dbReference>
<dbReference type="GO" id="GO:0004672">
    <property type="term" value="F:protein kinase activity"/>
    <property type="evidence" value="ECO:0007669"/>
    <property type="project" value="UniProtKB-ARBA"/>
</dbReference>
<dbReference type="RefSeq" id="WP_153420865.1">
    <property type="nucleotide sequence ID" value="NZ_WFLM01000004.1"/>
</dbReference>
<gene>
    <name evidence="3" type="ORF">GCL60_11480</name>
</gene>
<dbReference type="InterPro" id="IPR008207">
    <property type="entry name" value="Sig_transdc_His_kin_Hpt_dom"/>
</dbReference>
<dbReference type="SMART" id="SM00073">
    <property type="entry name" value="HPT"/>
    <property type="match status" value="1"/>
</dbReference>
<accession>A0A6N6VS06</accession>
<dbReference type="AlphaFoldDB" id="A0A6N6VS06"/>
<reference evidence="3 4" key="1">
    <citation type="submission" date="2019-10" db="EMBL/GenBank/DDBJ databases">
        <title>New species of Slilvanegrellaceae.</title>
        <authorList>
            <person name="Pitt A."/>
            <person name="Hahn M.W."/>
        </authorList>
    </citation>
    <scope>NUCLEOTIDE SEQUENCE [LARGE SCALE GENOMIC DNA]</scope>
    <source>
        <strain evidence="3 4">SP-Ram-0.45-NSY-1</strain>
    </source>
</reference>
<feature type="domain" description="HPt" evidence="2">
    <location>
        <begin position="27"/>
        <end position="120"/>
    </location>
</feature>
<protein>
    <recommendedName>
        <fullName evidence="2">HPt domain-containing protein</fullName>
    </recommendedName>
</protein>
<dbReference type="Pfam" id="PF01627">
    <property type="entry name" value="Hpt"/>
    <property type="match status" value="1"/>
</dbReference>
<name>A0A6N6VS06_9BACT</name>
<sequence>MSTTSLLDEEIINSMKELGNGDEEFSNRLLIVQLMSVYLDNLQERIKELTLAMQNSDAAIIERSAHTLKSSSRLIGLVSLSEDCQLLEDIGFSKKLDGAQDIFNRIDSTCKKVPEVLKNKIKELEAS</sequence>
<evidence type="ECO:0000259" key="2">
    <source>
        <dbReference type="PROSITE" id="PS50894"/>
    </source>
</evidence>
<dbReference type="EMBL" id="WFLM01000004">
    <property type="protein sequence ID" value="KAB8037788.1"/>
    <property type="molecule type" value="Genomic_DNA"/>
</dbReference>
<evidence type="ECO:0000313" key="3">
    <source>
        <dbReference type="EMBL" id="KAB8037788.1"/>
    </source>
</evidence>
<feature type="modified residue" description="Phosphohistidine" evidence="1">
    <location>
        <position position="66"/>
    </location>
</feature>
<dbReference type="SUPFAM" id="SSF47226">
    <property type="entry name" value="Histidine-containing phosphotransfer domain, HPT domain"/>
    <property type="match status" value="1"/>
</dbReference>
<comment type="caution">
    <text evidence="3">The sequence shown here is derived from an EMBL/GenBank/DDBJ whole genome shotgun (WGS) entry which is preliminary data.</text>
</comment>
<dbReference type="CDD" id="cd00088">
    <property type="entry name" value="HPT"/>
    <property type="match status" value="1"/>
</dbReference>
<evidence type="ECO:0000313" key="4">
    <source>
        <dbReference type="Proteomes" id="UP000437748"/>
    </source>
</evidence>